<dbReference type="AlphaFoldDB" id="A0A6L9S3C9"/>
<keyword evidence="4" id="KW-1185">Reference proteome</keyword>
<comment type="caution">
    <text evidence="3">The sequence shown here is derived from an EMBL/GenBank/DDBJ whole genome shotgun (WGS) entry which is preliminary data.</text>
</comment>
<dbReference type="RefSeq" id="WP_163734022.1">
    <property type="nucleotide sequence ID" value="NZ_JAAGOA010000003.1"/>
</dbReference>
<name>A0A6L9S3C9_9ACTN</name>
<evidence type="ECO:0000256" key="2">
    <source>
        <dbReference type="SAM" id="SignalP"/>
    </source>
</evidence>
<evidence type="ECO:0000313" key="3">
    <source>
        <dbReference type="EMBL" id="NED99685.1"/>
    </source>
</evidence>
<dbReference type="Proteomes" id="UP000475214">
    <property type="component" value="Unassembled WGS sequence"/>
</dbReference>
<accession>A0A6L9S3C9</accession>
<protein>
    <recommendedName>
        <fullName evidence="5">Nuclear transport factor 2 family protein</fullName>
    </recommendedName>
</protein>
<keyword evidence="2" id="KW-0732">Signal</keyword>
<gene>
    <name evidence="3" type="ORF">G1H10_05845</name>
</gene>
<proteinExistence type="predicted"/>
<feature type="signal peptide" evidence="2">
    <location>
        <begin position="1"/>
        <end position="20"/>
    </location>
</feature>
<evidence type="ECO:0008006" key="5">
    <source>
        <dbReference type="Google" id="ProtNLM"/>
    </source>
</evidence>
<sequence>MRATRRTAAVLSAVIVVVLAGCGGGGEEPVGLATETGDAPTAPSSEGGDEPGSTGEPTSTAQPTPTGPDDGGDQPEPGPTFTQPYIPGDEPSVINLPEELDVEPPDQVGDDEREVLRAVGRFMASWQAILFGADAELSGIEETATGSIRDSLVSFIAQAEDEQWVFTGEPMQLTARSVSVDGDQAEVGLCLVFPGWVEFRGGSVSPYPSPERYAVELERTGDRWVVSSAQEQDAAPCDR</sequence>
<feature type="chain" id="PRO_5038796975" description="Nuclear transport factor 2 family protein" evidence="2">
    <location>
        <begin position="21"/>
        <end position="239"/>
    </location>
</feature>
<reference evidence="3 4" key="1">
    <citation type="submission" date="2020-02" db="EMBL/GenBank/DDBJ databases">
        <authorList>
            <person name="Li X.-J."/>
            <person name="Han X.-M."/>
        </authorList>
    </citation>
    <scope>NUCLEOTIDE SEQUENCE [LARGE SCALE GENOMIC DNA]</scope>
    <source>
        <strain evidence="3 4">CCTCC AB 2017055</strain>
    </source>
</reference>
<evidence type="ECO:0000256" key="1">
    <source>
        <dbReference type="SAM" id="MobiDB-lite"/>
    </source>
</evidence>
<dbReference type="PROSITE" id="PS51257">
    <property type="entry name" value="PROKAR_LIPOPROTEIN"/>
    <property type="match status" value="1"/>
</dbReference>
<dbReference type="EMBL" id="JAAGOA010000003">
    <property type="protein sequence ID" value="NED99685.1"/>
    <property type="molecule type" value="Genomic_DNA"/>
</dbReference>
<organism evidence="3 4">
    <name type="scientific">Phytoactinopolyspora halotolerans</name>
    <dbReference type="NCBI Taxonomy" id="1981512"/>
    <lineage>
        <taxon>Bacteria</taxon>
        <taxon>Bacillati</taxon>
        <taxon>Actinomycetota</taxon>
        <taxon>Actinomycetes</taxon>
        <taxon>Jiangellales</taxon>
        <taxon>Jiangellaceae</taxon>
        <taxon>Phytoactinopolyspora</taxon>
    </lineage>
</organism>
<evidence type="ECO:0000313" key="4">
    <source>
        <dbReference type="Proteomes" id="UP000475214"/>
    </source>
</evidence>
<feature type="region of interest" description="Disordered" evidence="1">
    <location>
        <begin position="26"/>
        <end position="96"/>
    </location>
</feature>